<dbReference type="InterPro" id="IPR040168">
    <property type="entry name" value="Not2/3/5"/>
</dbReference>
<feature type="compositionally biased region" description="Polar residues" evidence="10">
    <location>
        <begin position="397"/>
        <end position="408"/>
    </location>
</feature>
<keyword evidence="8" id="KW-0539">Nucleus</keyword>
<evidence type="ECO:0000259" key="11">
    <source>
        <dbReference type="Pfam" id="PF04065"/>
    </source>
</evidence>
<keyword evidence="13" id="KW-1185">Reference proteome</keyword>
<dbReference type="GO" id="GO:0005634">
    <property type="term" value="C:nucleus"/>
    <property type="evidence" value="ECO:0007669"/>
    <property type="project" value="UniProtKB-SubCell"/>
</dbReference>
<feature type="coiled-coil region" evidence="9">
    <location>
        <begin position="125"/>
        <end position="159"/>
    </location>
</feature>
<keyword evidence="9" id="KW-0175">Coiled coil</keyword>
<sequence>MLKKVNEGVEYFESIYDKLQASSNQAQKEKLELDLKTQIKKLQRMRDLIRTWITNNNIRDKSALVYNRKLIETLQNQSVETLSTSFTQTSHPQQMEKFKACEKEMKTKTFSKEGLWQATKLNPKEQEKEEIMSWLQQKVEELQLQIEQAEAEIESILAGKNQGKSATASARPKELETMNKRRKWHINRLEIVLRLLSNGFLDINKAVMLKDYVAYFVESNTEPDFDEYEGVYDDLDLDTEEQRFRSLAYDDDDSDESDDEDYGSTAIVWKNNSPILKKATTSLGDGAIDGSVLPAPSVPVIQQRHRAFSFSDFGLFLKKPTFSIEETDHPDSENMGYFTSSNQMGNSVQISNLESDNNLNLQVDRSDSLEALTSKSVLVESVLNLSDPELSNAELDPNTSTDNNLPQSTATEQLSAGDHLPESAKRNDTSSRLSHQQKIYGGTFNTAERDVHTTTNNTNSTIVTYNNCGIQDWLIIGVIVTGGGIDGLSLDSYT</sequence>
<feature type="coiled-coil region" evidence="9">
    <location>
        <begin position="16"/>
        <end position="48"/>
    </location>
</feature>
<evidence type="ECO:0000256" key="7">
    <source>
        <dbReference type="ARBA" id="ARBA00023163"/>
    </source>
</evidence>
<feature type="region of interest" description="Disordered" evidence="10">
    <location>
        <begin position="413"/>
        <end position="434"/>
    </location>
</feature>
<evidence type="ECO:0000256" key="1">
    <source>
        <dbReference type="ARBA" id="ARBA00004123"/>
    </source>
</evidence>
<gene>
    <name evidence="12" type="ORF">GYMLUDRAFT_242467</name>
</gene>
<accession>A0A0D0C3U4</accession>
<comment type="similarity">
    <text evidence="3">Belongs to the CNOT2/3/5 family.</text>
</comment>
<evidence type="ECO:0000256" key="8">
    <source>
        <dbReference type="ARBA" id="ARBA00023242"/>
    </source>
</evidence>
<dbReference type="GO" id="GO:0005737">
    <property type="term" value="C:cytoplasm"/>
    <property type="evidence" value="ECO:0007669"/>
    <property type="project" value="UniProtKB-SubCell"/>
</dbReference>
<keyword evidence="6" id="KW-0805">Transcription regulation</keyword>
<name>A0A0D0C3U4_9AGAR</name>
<dbReference type="Proteomes" id="UP000053593">
    <property type="component" value="Unassembled WGS sequence"/>
</dbReference>
<evidence type="ECO:0000256" key="6">
    <source>
        <dbReference type="ARBA" id="ARBA00023015"/>
    </source>
</evidence>
<evidence type="ECO:0000256" key="4">
    <source>
        <dbReference type="ARBA" id="ARBA00022490"/>
    </source>
</evidence>
<evidence type="ECO:0000256" key="2">
    <source>
        <dbReference type="ARBA" id="ARBA00004496"/>
    </source>
</evidence>
<protein>
    <recommendedName>
        <fullName evidence="11">CCR4-Not complex component Not N-terminal domain-containing protein</fullName>
    </recommendedName>
</protein>
<keyword evidence="7" id="KW-0804">Transcription</keyword>
<dbReference type="EMBL" id="KN834766">
    <property type="protein sequence ID" value="KIK62831.1"/>
    <property type="molecule type" value="Genomic_DNA"/>
</dbReference>
<dbReference type="GO" id="GO:0006355">
    <property type="term" value="P:regulation of DNA-templated transcription"/>
    <property type="evidence" value="ECO:0007669"/>
    <property type="project" value="InterPro"/>
</dbReference>
<feature type="domain" description="CCR4-Not complex component Not N-terminal" evidence="11">
    <location>
        <begin position="1"/>
        <end position="238"/>
    </location>
</feature>
<dbReference type="HOGENOM" id="CLU_552134_0_0_1"/>
<evidence type="ECO:0000256" key="10">
    <source>
        <dbReference type="SAM" id="MobiDB-lite"/>
    </source>
</evidence>
<proteinExistence type="inferred from homology"/>
<dbReference type="AlphaFoldDB" id="A0A0D0C3U4"/>
<dbReference type="Pfam" id="PF04065">
    <property type="entry name" value="Not3"/>
    <property type="match status" value="1"/>
</dbReference>
<organism evidence="12 13">
    <name type="scientific">Collybiopsis luxurians FD-317 M1</name>
    <dbReference type="NCBI Taxonomy" id="944289"/>
    <lineage>
        <taxon>Eukaryota</taxon>
        <taxon>Fungi</taxon>
        <taxon>Dikarya</taxon>
        <taxon>Basidiomycota</taxon>
        <taxon>Agaricomycotina</taxon>
        <taxon>Agaricomycetes</taxon>
        <taxon>Agaricomycetidae</taxon>
        <taxon>Agaricales</taxon>
        <taxon>Marasmiineae</taxon>
        <taxon>Omphalotaceae</taxon>
        <taxon>Collybiopsis</taxon>
        <taxon>Collybiopsis luxurians</taxon>
    </lineage>
</organism>
<feature type="compositionally biased region" description="Basic and acidic residues" evidence="10">
    <location>
        <begin position="419"/>
        <end position="429"/>
    </location>
</feature>
<dbReference type="InterPro" id="IPR007207">
    <property type="entry name" value="Not_N"/>
</dbReference>
<dbReference type="GO" id="GO:0030015">
    <property type="term" value="C:CCR4-NOT core complex"/>
    <property type="evidence" value="ECO:0007669"/>
    <property type="project" value="InterPro"/>
</dbReference>
<dbReference type="OrthoDB" id="293823at2759"/>
<keyword evidence="5" id="KW-0678">Repressor</keyword>
<evidence type="ECO:0000313" key="13">
    <source>
        <dbReference type="Proteomes" id="UP000053593"/>
    </source>
</evidence>
<dbReference type="PANTHER" id="PTHR23326">
    <property type="entry name" value="CCR4 NOT-RELATED"/>
    <property type="match status" value="1"/>
</dbReference>
<evidence type="ECO:0000256" key="9">
    <source>
        <dbReference type="SAM" id="Coils"/>
    </source>
</evidence>
<evidence type="ECO:0000256" key="3">
    <source>
        <dbReference type="ARBA" id="ARBA00007682"/>
    </source>
</evidence>
<reference evidence="12 13" key="1">
    <citation type="submission" date="2014-04" db="EMBL/GenBank/DDBJ databases">
        <title>Evolutionary Origins and Diversification of the Mycorrhizal Mutualists.</title>
        <authorList>
            <consortium name="DOE Joint Genome Institute"/>
            <consortium name="Mycorrhizal Genomics Consortium"/>
            <person name="Kohler A."/>
            <person name="Kuo A."/>
            <person name="Nagy L.G."/>
            <person name="Floudas D."/>
            <person name="Copeland A."/>
            <person name="Barry K.W."/>
            <person name="Cichocki N."/>
            <person name="Veneault-Fourrey C."/>
            <person name="LaButti K."/>
            <person name="Lindquist E.A."/>
            <person name="Lipzen A."/>
            <person name="Lundell T."/>
            <person name="Morin E."/>
            <person name="Murat C."/>
            <person name="Riley R."/>
            <person name="Ohm R."/>
            <person name="Sun H."/>
            <person name="Tunlid A."/>
            <person name="Henrissat B."/>
            <person name="Grigoriev I.V."/>
            <person name="Hibbett D.S."/>
            <person name="Martin F."/>
        </authorList>
    </citation>
    <scope>NUCLEOTIDE SEQUENCE [LARGE SCALE GENOMIC DNA]</scope>
    <source>
        <strain evidence="12 13">FD-317 M1</strain>
    </source>
</reference>
<evidence type="ECO:0000313" key="12">
    <source>
        <dbReference type="EMBL" id="KIK62831.1"/>
    </source>
</evidence>
<comment type="subcellular location">
    <subcellularLocation>
        <location evidence="2">Cytoplasm</location>
    </subcellularLocation>
    <subcellularLocation>
        <location evidence="1">Nucleus</location>
    </subcellularLocation>
</comment>
<feature type="region of interest" description="Disordered" evidence="10">
    <location>
        <begin position="389"/>
        <end position="408"/>
    </location>
</feature>
<keyword evidence="4" id="KW-0963">Cytoplasm</keyword>
<evidence type="ECO:0000256" key="5">
    <source>
        <dbReference type="ARBA" id="ARBA00022491"/>
    </source>
</evidence>